<sequence length="205" mass="23035">MVKDSGSGWSVSADTHKEMLLALYIRDLAAIESCGSPSLAALSPKVKPASEHEMAGHSIGELRQEWQSWWERIISETDQGIDIHEEPDFADFSDSPSLQHLLRAHYGSAYTWTQNRLGEYRDVCLGDSNELVAKVAQLLAVRELEGTYTGDFHLKLVELPLAERRAWFVEPDTVILSQELIRDATLFHSYLQPIVDLLSQAVEGR</sequence>
<dbReference type="RefSeq" id="WP_210100274.1">
    <property type="nucleotide sequence ID" value="NZ_BAABLK010000035.1"/>
</dbReference>
<comment type="caution">
    <text evidence="1">The sequence shown here is derived from an EMBL/GenBank/DDBJ whole genome shotgun (WGS) entry which is preliminary data.</text>
</comment>
<proteinExistence type="predicted"/>
<organism evidence="1 2">
    <name type="scientific">Paeniglutamicibacter antarcticus</name>
    <dbReference type="NCBI Taxonomy" id="494023"/>
    <lineage>
        <taxon>Bacteria</taxon>
        <taxon>Bacillati</taxon>
        <taxon>Actinomycetota</taxon>
        <taxon>Actinomycetes</taxon>
        <taxon>Micrococcales</taxon>
        <taxon>Micrococcaceae</taxon>
        <taxon>Paeniglutamicibacter</taxon>
    </lineage>
</organism>
<protein>
    <recommendedName>
        <fullName evidence="3">DUF3298 domain-containing protein</fullName>
    </recommendedName>
</protein>
<keyword evidence="2" id="KW-1185">Reference proteome</keyword>
<dbReference type="Proteomes" id="UP001501257">
    <property type="component" value="Unassembled WGS sequence"/>
</dbReference>
<evidence type="ECO:0008006" key="3">
    <source>
        <dbReference type="Google" id="ProtNLM"/>
    </source>
</evidence>
<gene>
    <name evidence="1" type="ORF">GCM10025778_26490</name>
</gene>
<evidence type="ECO:0000313" key="2">
    <source>
        <dbReference type="Proteomes" id="UP001501257"/>
    </source>
</evidence>
<dbReference type="EMBL" id="BAABLK010000035">
    <property type="protein sequence ID" value="GAA5228116.1"/>
    <property type="molecule type" value="Genomic_DNA"/>
</dbReference>
<accession>A0ABP9TP01</accession>
<evidence type="ECO:0000313" key="1">
    <source>
        <dbReference type="EMBL" id="GAA5228116.1"/>
    </source>
</evidence>
<name>A0ABP9TP01_9MICC</name>
<reference evidence="2" key="1">
    <citation type="journal article" date="2019" name="Int. J. Syst. Evol. Microbiol.">
        <title>The Global Catalogue of Microorganisms (GCM) 10K type strain sequencing project: providing services to taxonomists for standard genome sequencing and annotation.</title>
        <authorList>
            <consortium name="The Broad Institute Genomics Platform"/>
            <consortium name="The Broad Institute Genome Sequencing Center for Infectious Disease"/>
            <person name="Wu L."/>
            <person name="Ma J."/>
        </authorList>
    </citation>
    <scope>NUCLEOTIDE SEQUENCE [LARGE SCALE GENOMIC DNA]</scope>
    <source>
        <strain evidence="2">JCM 18952</strain>
    </source>
</reference>